<keyword evidence="1" id="KW-0472">Membrane</keyword>
<accession>A0A238J3B5</accession>
<dbReference type="RefSeq" id="WP_093974360.1">
    <property type="nucleotide sequence ID" value="NZ_FXXQ01000008.1"/>
</dbReference>
<evidence type="ECO:0000313" key="3">
    <source>
        <dbReference type="EMBL" id="SMX24404.1"/>
    </source>
</evidence>
<feature type="transmembrane region" description="Helical" evidence="1">
    <location>
        <begin position="12"/>
        <end position="29"/>
    </location>
</feature>
<dbReference type="Proteomes" id="UP000201838">
    <property type="component" value="Unassembled WGS sequence"/>
</dbReference>
<evidence type="ECO:0000313" key="4">
    <source>
        <dbReference type="Proteomes" id="UP000201838"/>
    </source>
</evidence>
<evidence type="ECO:0000259" key="2">
    <source>
        <dbReference type="Pfam" id="PF11127"/>
    </source>
</evidence>
<reference evidence="3 4" key="1">
    <citation type="submission" date="2017-05" db="EMBL/GenBank/DDBJ databases">
        <authorList>
            <person name="Song R."/>
            <person name="Chenine A.L."/>
            <person name="Ruprecht R.M."/>
        </authorList>
    </citation>
    <scope>NUCLEOTIDE SEQUENCE [LARGE SCALE GENOMIC DNA]</scope>
    <source>
        <strain evidence="3 4">CECT 8489</strain>
    </source>
</reference>
<dbReference type="EMBL" id="FXXQ01000008">
    <property type="protein sequence ID" value="SMX24404.1"/>
    <property type="molecule type" value="Genomic_DNA"/>
</dbReference>
<proteinExistence type="predicted"/>
<dbReference type="AlphaFoldDB" id="A0A238J3B5"/>
<dbReference type="OrthoDB" id="9804804at2"/>
<keyword evidence="1" id="KW-1133">Transmembrane helix</keyword>
<name>A0A238J3B5_9RHOB</name>
<sequence length="66" mass="7101">MLTKNVGTFDRAARIGVGLALLIAFFMLPDMGLRWVLLIGIVPLVTGLMGSCPAYSIFGISTCKLR</sequence>
<evidence type="ECO:0000256" key="1">
    <source>
        <dbReference type="SAM" id="Phobius"/>
    </source>
</evidence>
<feature type="transmembrane region" description="Helical" evidence="1">
    <location>
        <begin position="35"/>
        <end position="58"/>
    </location>
</feature>
<organism evidence="3 4">
    <name type="scientific">Boseongicola aestuarii</name>
    <dbReference type="NCBI Taxonomy" id="1470561"/>
    <lineage>
        <taxon>Bacteria</taxon>
        <taxon>Pseudomonadati</taxon>
        <taxon>Pseudomonadota</taxon>
        <taxon>Alphaproteobacteria</taxon>
        <taxon>Rhodobacterales</taxon>
        <taxon>Paracoccaceae</taxon>
        <taxon>Boseongicola</taxon>
    </lineage>
</organism>
<dbReference type="Pfam" id="PF11127">
    <property type="entry name" value="YgaP-like_TM"/>
    <property type="match status" value="1"/>
</dbReference>
<dbReference type="InterPro" id="IPR021309">
    <property type="entry name" value="YgaP-like_TM"/>
</dbReference>
<gene>
    <name evidence="3" type="ORF">BOA8489_02528</name>
</gene>
<protein>
    <recommendedName>
        <fullName evidence="2">Inner membrane protein YgaP-like transmembrane domain-containing protein</fullName>
    </recommendedName>
</protein>
<feature type="domain" description="Inner membrane protein YgaP-like transmembrane" evidence="2">
    <location>
        <begin position="3"/>
        <end position="65"/>
    </location>
</feature>
<keyword evidence="1" id="KW-0812">Transmembrane</keyword>
<keyword evidence="4" id="KW-1185">Reference proteome</keyword>